<keyword evidence="1" id="KW-0472">Membrane</keyword>
<comment type="caution">
    <text evidence="2">The sequence shown here is derived from an EMBL/GenBank/DDBJ whole genome shotgun (WGS) entry which is preliminary data.</text>
</comment>
<dbReference type="RefSeq" id="WP_183980396.1">
    <property type="nucleotide sequence ID" value="NZ_JACIBY010000029.1"/>
</dbReference>
<evidence type="ECO:0000256" key="1">
    <source>
        <dbReference type="SAM" id="Phobius"/>
    </source>
</evidence>
<reference evidence="2 3" key="1">
    <citation type="submission" date="2020-08" db="EMBL/GenBank/DDBJ databases">
        <title>Genomic Encyclopedia of Type Strains, Phase IV (KMG-IV): sequencing the most valuable type-strain genomes for metagenomic binning, comparative biology and taxonomic classification.</title>
        <authorList>
            <person name="Goeker M."/>
        </authorList>
    </citation>
    <scope>NUCLEOTIDE SEQUENCE [LARGE SCALE GENOMIC DNA]</scope>
    <source>
        <strain evidence="2 3">DSM 17976</strain>
    </source>
</reference>
<keyword evidence="3" id="KW-1185">Reference proteome</keyword>
<dbReference type="AlphaFoldDB" id="A0A7W5ZRA2"/>
<protein>
    <submittedName>
        <fullName evidence="2">Uncharacterized protein</fullName>
    </submittedName>
</protein>
<gene>
    <name evidence="2" type="ORF">FHS57_006226</name>
</gene>
<dbReference type="Proteomes" id="UP000541352">
    <property type="component" value="Unassembled WGS sequence"/>
</dbReference>
<proteinExistence type="predicted"/>
<evidence type="ECO:0000313" key="3">
    <source>
        <dbReference type="Proteomes" id="UP000541352"/>
    </source>
</evidence>
<sequence>MKLIENIGLVPTLLIAFAITVFAFFGIDICAGKRQNDIVVVYEKQFIPAYSETYVEIEHHLVNDQNVSIPVVKTRHHPDEYIFYVDDYQHRYTLHTNAQTFFAVNPRQEVRTRFVKGRWTKLKYFEKVIY</sequence>
<keyword evidence="1" id="KW-1133">Transmembrane helix</keyword>
<accession>A0A7W5ZRA2</accession>
<dbReference type="EMBL" id="JACIBY010000029">
    <property type="protein sequence ID" value="MBB3842195.1"/>
    <property type="molecule type" value="Genomic_DNA"/>
</dbReference>
<evidence type="ECO:0000313" key="2">
    <source>
        <dbReference type="EMBL" id="MBB3842195.1"/>
    </source>
</evidence>
<name>A0A7W5ZRA2_9BACT</name>
<organism evidence="2 3">
    <name type="scientific">Runella defluvii</name>
    <dbReference type="NCBI Taxonomy" id="370973"/>
    <lineage>
        <taxon>Bacteria</taxon>
        <taxon>Pseudomonadati</taxon>
        <taxon>Bacteroidota</taxon>
        <taxon>Cytophagia</taxon>
        <taxon>Cytophagales</taxon>
        <taxon>Spirosomataceae</taxon>
        <taxon>Runella</taxon>
    </lineage>
</organism>
<feature type="transmembrane region" description="Helical" evidence="1">
    <location>
        <begin position="7"/>
        <end position="27"/>
    </location>
</feature>
<keyword evidence="1" id="KW-0812">Transmembrane</keyword>